<keyword evidence="3" id="KW-1185">Reference proteome</keyword>
<dbReference type="PANTHER" id="PTHR33164">
    <property type="entry name" value="TRANSCRIPTIONAL REGULATOR, MARR FAMILY"/>
    <property type="match status" value="1"/>
</dbReference>
<accession>A0ABT2JQ32</accession>
<dbReference type="Gene3D" id="1.10.10.10">
    <property type="entry name" value="Winged helix-like DNA-binding domain superfamily/Winged helix DNA-binding domain"/>
    <property type="match status" value="1"/>
</dbReference>
<reference evidence="2 3" key="1">
    <citation type="submission" date="2021-10" db="EMBL/GenBank/DDBJ databases">
        <title>Streptomyces gossypii sp. nov., isolated from soil collected from cotton field.</title>
        <authorList>
            <person name="Ge X."/>
            <person name="Chen X."/>
            <person name="Liu W."/>
        </authorList>
    </citation>
    <scope>NUCLEOTIDE SEQUENCE [LARGE SCALE GENOMIC DNA]</scope>
    <source>
        <strain evidence="2 3">N2-109</strain>
    </source>
</reference>
<organism evidence="2 3">
    <name type="scientific">Streptomyces gossypii</name>
    <dbReference type="NCBI Taxonomy" id="2883101"/>
    <lineage>
        <taxon>Bacteria</taxon>
        <taxon>Bacillati</taxon>
        <taxon>Actinomycetota</taxon>
        <taxon>Actinomycetes</taxon>
        <taxon>Kitasatosporales</taxon>
        <taxon>Streptomycetaceae</taxon>
        <taxon>Streptomyces</taxon>
    </lineage>
</organism>
<feature type="domain" description="HTH marR-type" evidence="1">
    <location>
        <begin position="8"/>
        <end position="138"/>
    </location>
</feature>
<dbReference type="SUPFAM" id="SSF46785">
    <property type="entry name" value="Winged helix' DNA-binding domain"/>
    <property type="match status" value="1"/>
</dbReference>
<dbReference type="SMART" id="SM00347">
    <property type="entry name" value="HTH_MARR"/>
    <property type="match status" value="1"/>
</dbReference>
<dbReference type="Proteomes" id="UP001156389">
    <property type="component" value="Unassembled WGS sequence"/>
</dbReference>
<name>A0ABT2JQ32_9ACTN</name>
<dbReference type="Pfam" id="PF12802">
    <property type="entry name" value="MarR_2"/>
    <property type="match status" value="1"/>
</dbReference>
<gene>
    <name evidence="2" type="ORF">LHJ74_05495</name>
</gene>
<proteinExistence type="predicted"/>
<evidence type="ECO:0000313" key="3">
    <source>
        <dbReference type="Proteomes" id="UP001156389"/>
    </source>
</evidence>
<evidence type="ECO:0000313" key="2">
    <source>
        <dbReference type="EMBL" id="MCT2589389.1"/>
    </source>
</evidence>
<dbReference type="EMBL" id="JAJAGO010000002">
    <property type="protein sequence ID" value="MCT2589389.1"/>
    <property type="molecule type" value="Genomic_DNA"/>
</dbReference>
<dbReference type="InterPro" id="IPR036388">
    <property type="entry name" value="WH-like_DNA-bd_sf"/>
</dbReference>
<protein>
    <submittedName>
        <fullName evidence="2">MarR family transcriptional regulator</fullName>
    </submittedName>
</protein>
<dbReference type="InterPro" id="IPR039422">
    <property type="entry name" value="MarR/SlyA-like"/>
</dbReference>
<dbReference type="InterPro" id="IPR000835">
    <property type="entry name" value="HTH_MarR-typ"/>
</dbReference>
<dbReference type="RefSeq" id="WP_260216363.1">
    <property type="nucleotide sequence ID" value="NZ_JAJAGO010000002.1"/>
</dbReference>
<comment type="caution">
    <text evidence="2">The sequence shown here is derived from an EMBL/GenBank/DDBJ whole genome shotgun (WGS) entry which is preliminary data.</text>
</comment>
<dbReference type="InterPro" id="IPR036390">
    <property type="entry name" value="WH_DNA-bd_sf"/>
</dbReference>
<dbReference type="PANTHER" id="PTHR33164:SF57">
    <property type="entry name" value="MARR-FAMILY TRANSCRIPTIONAL REGULATOR"/>
    <property type="match status" value="1"/>
</dbReference>
<dbReference type="PROSITE" id="PS50995">
    <property type="entry name" value="HTH_MARR_2"/>
    <property type="match status" value="1"/>
</dbReference>
<sequence>MPADRAQYRELARQLRSVHAVNREIARCLPHDCPAASAGLLTLLRTHGEMRMSNLTELLGIDMSVTSRHVAHAAERGWIERHPDPYDGRSRLLRLTESGQEQLEELSARASTMIENRLADWPPSDVATLNTLLGRLRASFGAAHTPEATRSDTYQATSDK</sequence>
<evidence type="ECO:0000259" key="1">
    <source>
        <dbReference type="PROSITE" id="PS50995"/>
    </source>
</evidence>